<dbReference type="PANTHER" id="PTHR12875">
    <property type="entry name" value="GOLGI TO ER TRAFFIC PROTEIN 4 HOMOLOG"/>
    <property type="match status" value="1"/>
</dbReference>
<reference evidence="3 5" key="1">
    <citation type="submission" date="2020-01" db="EMBL/GenBank/DDBJ databases">
        <authorList>
            <consortium name="DOE Joint Genome Institute"/>
            <person name="Haridas S."/>
            <person name="Albert R."/>
            <person name="Binder M."/>
            <person name="Bloem J."/>
            <person name="Labutti K."/>
            <person name="Salamov A."/>
            <person name="Andreopoulos B."/>
            <person name="Baker S.E."/>
            <person name="Barry K."/>
            <person name="Bills G."/>
            <person name="Bluhm B.H."/>
            <person name="Cannon C."/>
            <person name="Castanera R."/>
            <person name="Culley D.E."/>
            <person name="Daum C."/>
            <person name="Ezra D."/>
            <person name="Gonzalez J.B."/>
            <person name="Henrissat B."/>
            <person name="Kuo A."/>
            <person name="Liang C."/>
            <person name="Lipzen A."/>
            <person name="Lutzoni F."/>
            <person name="Magnuson J."/>
            <person name="Mondo S."/>
            <person name="Nolan M."/>
            <person name="Ohm R."/>
            <person name="Pangilinan J."/>
            <person name="Park H.-J."/>
            <person name="Ramirez L."/>
            <person name="Alfaro M."/>
            <person name="Sun H."/>
            <person name="Tritt A."/>
            <person name="Yoshinaga Y."/>
            <person name="Zwiers L.-H."/>
            <person name="Turgeon B.G."/>
            <person name="Goodwin S.B."/>
            <person name="Spatafora J.W."/>
            <person name="Crous P.W."/>
            <person name="Grigoriev I.V."/>
        </authorList>
    </citation>
    <scope>NUCLEOTIDE SEQUENCE</scope>
    <source>
        <strain evidence="3 5">CBS 781.70</strain>
    </source>
</reference>
<name>A0A6G1G5M5_9PEZI</name>
<dbReference type="Pfam" id="PF04190">
    <property type="entry name" value="GET4"/>
    <property type="match status" value="1"/>
</dbReference>
<dbReference type="PANTHER" id="PTHR12875:SF0">
    <property type="entry name" value="GOLGI TO ER TRAFFIC PROTEIN 4 HOMOLOG"/>
    <property type="match status" value="1"/>
</dbReference>
<gene>
    <name evidence="3 5" type="ORF">P152DRAFT_457722</name>
</gene>
<dbReference type="RefSeq" id="XP_033534994.1">
    <property type="nucleotide sequence ID" value="XM_033679290.1"/>
</dbReference>
<evidence type="ECO:0000313" key="3">
    <source>
        <dbReference type="EMBL" id="KAF1813363.1"/>
    </source>
</evidence>
<evidence type="ECO:0000313" key="5">
    <source>
        <dbReference type="RefSeq" id="XP_033534994.1"/>
    </source>
</evidence>
<feature type="region of interest" description="Disordered" evidence="2">
    <location>
        <begin position="308"/>
        <end position="330"/>
    </location>
</feature>
<evidence type="ECO:0000256" key="1">
    <source>
        <dbReference type="ARBA" id="ARBA00005351"/>
    </source>
</evidence>
<protein>
    <submittedName>
        <fullName evidence="3 5">DUF410-domain-containing protein</fullName>
    </submittedName>
</protein>
<evidence type="ECO:0000256" key="2">
    <source>
        <dbReference type="SAM" id="MobiDB-lite"/>
    </source>
</evidence>
<dbReference type="InterPro" id="IPR007317">
    <property type="entry name" value="GET4"/>
</dbReference>
<reference evidence="5" key="3">
    <citation type="submission" date="2025-04" db="UniProtKB">
        <authorList>
            <consortium name="RefSeq"/>
        </authorList>
    </citation>
    <scope>IDENTIFICATION</scope>
    <source>
        <strain evidence="5">CBS 781.70</strain>
    </source>
</reference>
<dbReference type="Proteomes" id="UP000504638">
    <property type="component" value="Unplaced"/>
</dbReference>
<dbReference type="EMBL" id="ML975155">
    <property type="protein sequence ID" value="KAF1813363.1"/>
    <property type="molecule type" value="Genomic_DNA"/>
</dbReference>
<dbReference type="InterPro" id="IPR011990">
    <property type="entry name" value="TPR-like_helical_dom_sf"/>
</dbReference>
<sequence length="330" mass="36245">MASKIEKTIARQKEKIEEGQYYEAHQQLRVIAARYIKQTNYDAAADILASGAGLLLKAGQGGSGGDLCLFLLDVWTKGEKAPDAASRAKLVSLLRTFPPGEPTMKRFVNEMMVWSSKFGEYPAGDPELHHVAGTVFAEASETYDAERHFILGTKESPEQLIRLEYEWFTEDASHTAPLYAARAVLPYLLIGNIRAANQSLLLFTSRLSTGSSTLAVQEVSTKSSDLRVYPSLPLLNFLGLLLLAVQRGAPDLFKQLKSHYAANLKEVGMWDEALAQIGEIYFGIKIPSQSNPLFDMMGNMFNMGGMGQGRKKEVKGRGMNLPAPPTPGLD</sequence>
<comment type="similarity">
    <text evidence="1">Belongs to the GET4 family.</text>
</comment>
<reference evidence="5" key="2">
    <citation type="submission" date="2020-04" db="EMBL/GenBank/DDBJ databases">
        <authorList>
            <consortium name="NCBI Genome Project"/>
        </authorList>
    </citation>
    <scope>NUCLEOTIDE SEQUENCE</scope>
    <source>
        <strain evidence="5">CBS 781.70</strain>
    </source>
</reference>
<dbReference type="Gene3D" id="1.25.40.10">
    <property type="entry name" value="Tetratricopeptide repeat domain"/>
    <property type="match status" value="1"/>
</dbReference>
<dbReference type="GO" id="GO:0045048">
    <property type="term" value="P:protein insertion into ER membrane"/>
    <property type="evidence" value="ECO:0007669"/>
    <property type="project" value="InterPro"/>
</dbReference>
<organism evidence="3">
    <name type="scientific">Eremomyces bilateralis CBS 781.70</name>
    <dbReference type="NCBI Taxonomy" id="1392243"/>
    <lineage>
        <taxon>Eukaryota</taxon>
        <taxon>Fungi</taxon>
        <taxon>Dikarya</taxon>
        <taxon>Ascomycota</taxon>
        <taxon>Pezizomycotina</taxon>
        <taxon>Dothideomycetes</taxon>
        <taxon>Dothideomycetes incertae sedis</taxon>
        <taxon>Eremomycetales</taxon>
        <taxon>Eremomycetaceae</taxon>
        <taxon>Eremomyces</taxon>
    </lineage>
</organism>
<dbReference type="FunFam" id="1.25.40.10:FF:000272">
    <property type="entry name" value="DUF410 domain protein"/>
    <property type="match status" value="1"/>
</dbReference>
<evidence type="ECO:0000313" key="4">
    <source>
        <dbReference type="Proteomes" id="UP000504638"/>
    </source>
</evidence>
<accession>A0A6G1G5M5</accession>
<keyword evidence="4" id="KW-1185">Reference proteome</keyword>
<dbReference type="OrthoDB" id="10252405at2759"/>
<proteinExistence type="inferred from homology"/>
<dbReference type="GeneID" id="54419860"/>
<dbReference type="AlphaFoldDB" id="A0A6G1G5M5"/>
<dbReference type="GO" id="GO:0072380">
    <property type="term" value="C:TRC complex"/>
    <property type="evidence" value="ECO:0007669"/>
    <property type="project" value="TreeGrafter"/>
</dbReference>